<name>A0A431TEG1_9BURK</name>
<sequence length="2691" mass="270914">MFRTPSNLSHAQARRDVSSNAARLRHGLWRRCLTRLAAPVAGLLFATAAHAVPQVSSLVHSPDILPAGGTVTSTVTIAETDSLPIGAPGASFTYTIPGNSIYMGTGAVPVGTCSATVSVGSAGPGTLTCSGITLAANQLRNFEVLLRTVTQGTLSVTAAPSGGGSSETKTITVNQGADVAVAISAPATAPSGSTVPIVFTVTNNGPDASTGSTLTYPIPTGLSVSGTGLPSGCSISGSLLTCNVPATPAGAGSNTRTFTINGVVTAGAGSTITHQPAVAPAGAVGDGVSTNNGATANTTVTAGYVLALAKSHDGGQLLVGQRFNFRLSPSFSGTAPTGVTLSDTIPANFAIQPLPAPPTGWTCSVSGQTVSCTRSNIGGSGGANVALGDILVPVMAMTAGTGVVNEATVSATGPIANSATGSVPADVAVSATDFRADKRRGWPQNNVPLGQAFDYQVGSTNLGGTRLLAGSTIQLVDDLPAGVQINSVTQRDGYTCMVTKGGATVVPTPATPVPGPATVTCTRTLASDISVDLSAGNSARNGGYIIVNATIPALPSGGGQIVNSMCVNVALPAAAPTLGADPDANTGNDCVSLGTGVNDTATAADVKVLKRVVGIGDSAGNRQVAGQNVTWELEVVNAGPSEAQNVVVTDAFAQVIGAGSVSQTANGGTFAGTCALPANGSGFGQASLSNCTLSTLPVCRASTDPASALPLCPVIQVVAKHYGDGTSATDHGFQINNTANALATTPADPNLANNDGSATAYLLARTDVTVTKSASPASVPVGQLLTYTLTARNQSLAQGSLSRAYDVHVVDTLPANLMFISATASGGGSCSTEPSKTQPTGTGVTNNQLECAWTSLDRNVQQTVTVRARPLYVLNGSTVTNTVHVSTGTPELNTTNNDAAVPATVTAPAYDLVVTKRDDVDPVNVGDDVGYTITVSNNSASTAEDVRLVDTLPLPGPGGEAPPTLVSVTAPGGTTFALASGAAIGSAGGQIVFTIPTLGGSGATSTGEPNTLQFRVVLRGVSRGTFQNNARVDFFDAARNAFDTVQGNNAVAENTTFRFKADVQVVSKTAVTAGTATPVTTVSSAVPFDWLVQLRNNGPDSAETTSFTDTLPASLVLAGPPVFTVTGGSFTPAAPTCTGTAGSTAVSCAIASMPANGTATVRIPVRFSGAAPANGTVLTNRAHIVTTGSGDTNGGTDPDGGNNFNDGSVTVQNSALSGRVYEDLNGNGLIDSGEPAIAGVTIRLNGTDSSGNAIALTTTTDAAGNWSFTVPAGTYSVVEDQPAAYLPGITRAGTVSGAGSTAGTVPPGTGNGPNGSNANRIDNIVLGTGGASTANNFGEVRAASLAGRVYQDADYSGASSAGDPGIADVSVTLTGTDMYGNPVSLTTTTAASTGNYAFNNLTPGSYTLTETQPAGFVDGSDAAGTAGGTAGNDVVSAIALHSNVNGTGYDFGEQLTRITTRVFVDGNNDGIPQAGDTGIPNVELRLTGTDAAGNAVNILAVPTGTTGAYEFRNVPPSGAGGYTITETQPANYAPGKANNNGQPGTPQGGGNVIAGVTVSGTSVPSTQGEYWFGELLPGGISGRVYYDRDGNGAQGAPATEPGLAGVTITLTGTDVNGQPVSRTTVTDASGDYSFPNLAPGSYTVTEARPAGYLPGITRAGNVSGAGSTPGAVPTGGTGVANGPNGSNANVIQNIVLGAAGAGSTGNNFSAVKPASLSGYVYADVAPSNGTRDSGEPGIAGTTIRVTGTDFQGNAVDRTVQTAADGRYLVDALTPGTYQIDETQPAGVADGPESLGTVGGAPRGTANPGGTNDRFGGLALVSEDTGIDYNFGERGGQIAGWVYVDTNNDGIRQPTEAGIPGVTLTLTGRSASGLAVNATVVTDASGRYVFTGLLPADAAGYTIRETQPVTYADGLDAVGTVEGAATGTLGNDVIGAIAYRGGNGDNYNFGERGASLAGTVYNDANRNGKREPQDLPIAGVTITLTGTDAAGQPVTRTAVTDSNGRYELPGLPLPGSGGYTVTETQPTGYDEGIAIPGTLGGTAQGTNQIRVNFTGLEAHGTGYDFTEHSSQPASLTGTVWFDQNHNRSRESGEGQGEGWTVELLRCADGGNACAENAATVLYTVTTNADGSYRFGDLVPGEYRVRFRSPDGRVVGGVWPTDTAQNGANGPYPTPAASDPRFSIKVRVSAGANIQKQDLPYDPGGVVYDSVSGTPVPGAVVRMVGPAGFDPEQHLLDKRDSYTTGPNGYYDFFVLPGAPAGEYRLVITPPGAYLPSSMYPAAAGALGTQSCSAPANGPAPAQTNPCVVSPGAALVPGAGYYLLFQKPAGGGQHVVANNIPLDPSDATLIELRKTTSKLSVKKGELLPYRITARNTRGTALPGVAVVDTLPPGFRYIQGSLTVRTLPGGVALPVIPQINGRQIVMPGQNFAPNETKEYLMVAGVGVGVGEGEFVNQVVALQGVGGRTLSNLATASVRVVPDALFDCTDVIGKVYDDRNANGYQDDGEPGLANVRIATVNGVLATTDAEGRYHIACAAIPKEGTGSNLVLKLDERTLPSGYRTTSENPAAERATRGKVLKINFGATVHRVVRLALQGAAFDDGAATLRAAFAGELDRTVAVLAEKTSVLRLAYKAAPGEPASLGRDRTDAVKAAVLSRWKQLGEQRASRNEPPLFNLDVEIELVPAAASSGEAKP</sequence>
<feature type="domain" description="DUF11" evidence="5">
    <location>
        <begin position="622"/>
        <end position="759"/>
    </location>
</feature>
<feature type="domain" description="SD-repeat containing protein B" evidence="6">
    <location>
        <begin position="1458"/>
        <end position="1539"/>
    </location>
</feature>
<feature type="domain" description="SD-repeat containing protein B" evidence="6">
    <location>
        <begin position="1837"/>
        <end position="1912"/>
    </location>
</feature>
<feature type="domain" description="DUF11" evidence="5">
    <location>
        <begin position="767"/>
        <end position="901"/>
    </location>
</feature>
<dbReference type="InterPro" id="IPR001434">
    <property type="entry name" value="OmcB-like_DUF11"/>
</dbReference>
<accession>A0A431TEG1</accession>
<dbReference type="SUPFAM" id="SSF117074">
    <property type="entry name" value="Hypothetical protein PA1324"/>
    <property type="match status" value="9"/>
</dbReference>
<keyword evidence="8" id="KW-1185">Reference proteome</keyword>
<feature type="domain" description="DUF11" evidence="5">
    <location>
        <begin position="1087"/>
        <end position="1204"/>
    </location>
</feature>
<feature type="domain" description="SD-repeat containing protein B" evidence="6">
    <location>
        <begin position="1715"/>
        <end position="1792"/>
    </location>
</feature>
<dbReference type="PANTHER" id="PTHR23303:SF15">
    <property type="entry name" value="COLOSSIN-A"/>
    <property type="match status" value="1"/>
</dbReference>
<dbReference type="NCBIfam" id="TIGR01451">
    <property type="entry name" value="B_ant_repeat"/>
    <property type="match status" value="4"/>
</dbReference>
<dbReference type="Proteomes" id="UP000267418">
    <property type="component" value="Unassembled WGS sequence"/>
</dbReference>
<reference evidence="7 8" key="1">
    <citation type="submission" date="2018-12" db="EMBL/GenBank/DDBJ databases">
        <title>The genome of Variovorax gossypii DSM 100435.</title>
        <authorList>
            <person name="Gao J."/>
            <person name="Sun J."/>
        </authorList>
    </citation>
    <scope>NUCLEOTIDE SEQUENCE [LARGE SCALE GENOMIC DNA]</scope>
    <source>
        <strain evidence="7 8">DSM 100435</strain>
    </source>
</reference>
<evidence type="ECO:0000259" key="5">
    <source>
        <dbReference type="Pfam" id="PF01345"/>
    </source>
</evidence>
<gene>
    <name evidence="7" type="ORF">EJP69_26270</name>
</gene>
<dbReference type="Pfam" id="PF17210">
    <property type="entry name" value="SdrD_B"/>
    <property type="match status" value="8"/>
</dbReference>
<evidence type="ECO:0000256" key="1">
    <source>
        <dbReference type="ARBA" id="ARBA00004613"/>
    </source>
</evidence>
<dbReference type="SUPFAM" id="SSF49464">
    <property type="entry name" value="Carboxypeptidase regulatory domain-like"/>
    <property type="match status" value="1"/>
</dbReference>
<dbReference type="InterPro" id="IPR033764">
    <property type="entry name" value="Sdr_B"/>
</dbReference>
<feature type="domain" description="DUF11" evidence="5">
    <location>
        <begin position="911"/>
        <end position="1050"/>
    </location>
</feature>
<evidence type="ECO:0000313" key="7">
    <source>
        <dbReference type="EMBL" id="RTQ31548.1"/>
    </source>
</evidence>
<evidence type="ECO:0000256" key="2">
    <source>
        <dbReference type="ARBA" id="ARBA00022525"/>
    </source>
</evidence>
<dbReference type="InterPro" id="IPR013783">
    <property type="entry name" value="Ig-like_fold"/>
</dbReference>
<feature type="region of interest" description="Disordered" evidence="4">
    <location>
        <begin position="2154"/>
        <end position="2177"/>
    </location>
</feature>
<dbReference type="Gene3D" id="2.60.40.10">
    <property type="entry name" value="Immunoglobulins"/>
    <property type="match status" value="10"/>
</dbReference>
<dbReference type="GO" id="GO:0005576">
    <property type="term" value="C:extracellular region"/>
    <property type="evidence" value="ECO:0007669"/>
    <property type="project" value="UniProtKB-SubCell"/>
</dbReference>
<keyword evidence="2" id="KW-0964">Secreted</keyword>
<feature type="domain" description="SD-repeat containing protein B" evidence="6">
    <location>
        <begin position="1582"/>
        <end position="1661"/>
    </location>
</feature>
<evidence type="ECO:0000313" key="8">
    <source>
        <dbReference type="Proteomes" id="UP000267418"/>
    </source>
</evidence>
<dbReference type="InterPro" id="IPR051417">
    <property type="entry name" value="SDr/BOS_complex"/>
</dbReference>
<evidence type="ECO:0000256" key="4">
    <source>
        <dbReference type="SAM" id="MobiDB-lite"/>
    </source>
</evidence>
<dbReference type="RefSeq" id="WP_126473203.1">
    <property type="nucleotide sequence ID" value="NZ_RXOE01000009.1"/>
</dbReference>
<dbReference type="InterPro" id="IPR008969">
    <property type="entry name" value="CarboxyPept-like_regulatory"/>
</dbReference>
<dbReference type="EMBL" id="RXOE01000009">
    <property type="protein sequence ID" value="RTQ31548.1"/>
    <property type="molecule type" value="Genomic_DNA"/>
</dbReference>
<dbReference type="InterPro" id="IPR047589">
    <property type="entry name" value="DUF11_rpt"/>
</dbReference>
<feature type="domain" description="SD-repeat containing protein B" evidence="6">
    <location>
        <begin position="1344"/>
        <end position="1426"/>
    </location>
</feature>
<evidence type="ECO:0000259" key="6">
    <source>
        <dbReference type="Pfam" id="PF17210"/>
    </source>
</evidence>
<feature type="domain" description="SD-repeat containing protein B" evidence="6">
    <location>
        <begin position="1218"/>
        <end position="1300"/>
    </location>
</feature>
<dbReference type="Pfam" id="PF01345">
    <property type="entry name" value="DUF11"/>
    <property type="match status" value="5"/>
</dbReference>
<dbReference type="PANTHER" id="PTHR23303">
    <property type="entry name" value="CARBOXYPEPTIDASE REGULATORY REGION-CONTAINING"/>
    <property type="match status" value="1"/>
</dbReference>
<feature type="domain" description="SD-repeat containing protein B" evidence="6">
    <location>
        <begin position="2073"/>
        <end position="2153"/>
    </location>
</feature>
<keyword evidence="3" id="KW-0732">Signal</keyword>
<proteinExistence type="predicted"/>
<dbReference type="Gene3D" id="2.60.40.1120">
    <property type="entry name" value="Carboxypeptidase-like, regulatory domain"/>
    <property type="match status" value="1"/>
</dbReference>
<feature type="domain" description="DUF11" evidence="5">
    <location>
        <begin position="178"/>
        <end position="297"/>
    </location>
</feature>
<organism evidence="7 8">
    <name type="scientific">Variovorax gossypii</name>
    <dbReference type="NCBI Taxonomy" id="1679495"/>
    <lineage>
        <taxon>Bacteria</taxon>
        <taxon>Pseudomonadati</taxon>
        <taxon>Pseudomonadota</taxon>
        <taxon>Betaproteobacteria</taxon>
        <taxon>Burkholderiales</taxon>
        <taxon>Comamonadaceae</taxon>
        <taxon>Variovorax</taxon>
    </lineage>
</organism>
<comment type="subcellular location">
    <subcellularLocation>
        <location evidence="1">Secreted</location>
    </subcellularLocation>
</comment>
<feature type="domain" description="SD-repeat containing protein B" evidence="6">
    <location>
        <begin position="1954"/>
        <end position="2030"/>
    </location>
</feature>
<comment type="caution">
    <text evidence="7">The sequence shown here is derived from an EMBL/GenBank/DDBJ whole genome shotgun (WGS) entry which is preliminary data.</text>
</comment>
<evidence type="ECO:0000256" key="3">
    <source>
        <dbReference type="ARBA" id="ARBA00022729"/>
    </source>
</evidence>
<dbReference type="OrthoDB" id="9773411at2"/>
<protein>
    <submittedName>
        <fullName evidence="7">DUF11 domain-containing protein</fullName>
    </submittedName>
</protein>